<dbReference type="Proteomes" id="UP000509441">
    <property type="component" value="Chromosome"/>
</dbReference>
<dbReference type="EMBL" id="CP026994">
    <property type="protein sequence ID" value="QLH04966.1"/>
    <property type="molecule type" value="Genomic_DNA"/>
</dbReference>
<gene>
    <name evidence="1" type="ORF">C5F49_06275</name>
</gene>
<dbReference type="KEGG" id="nox:C5F49_06275"/>
<accession>A0A7D5M1T6</accession>
<proteinExistence type="predicted"/>
<protein>
    <submittedName>
        <fullName evidence="1">Uncharacterized protein</fullName>
    </submittedName>
</protein>
<organism evidence="1 2">
    <name type="scientific">Nitrosopumilus oxyclinae</name>
    <dbReference type="NCBI Taxonomy" id="1959104"/>
    <lineage>
        <taxon>Archaea</taxon>
        <taxon>Nitrososphaerota</taxon>
        <taxon>Nitrososphaeria</taxon>
        <taxon>Nitrosopumilales</taxon>
        <taxon>Nitrosopumilaceae</taxon>
        <taxon>Nitrosopumilus</taxon>
    </lineage>
</organism>
<evidence type="ECO:0000313" key="2">
    <source>
        <dbReference type="Proteomes" id="UP000509441"/>
    </source>
</evidence>
<reference evidence="1 2" key="1">
    <citation type="submission" date="2018-02" db="EMBL/GenBank/DDBJ databases">
        <title>Complete genome of Nitrosopumilus oxyclinae HCE1.</title>
        <authorList>
            <person name="Qin W."/>
            <person name="Zheng Y."/>
            <person name="Stahl D.A."/>
        </authorList>
    </citation>
    <scope>NUCLEOTIDE SEQUENCE [LARGE SCALE GENOMIC DNA]</scope>
    <source>
        <strain evidence="1 2">HCE1</strain>
    </source>
</reference>
<evidence type="ECO:0000313" key="1">
    <source>
        <dbReference type="EMBL" id="QLH04966.1"/>
    </source>
</evidence>
<dbReference type="AlphaFoldDB" id="A0A7D5M1T6"/>
<keyword evidence="2" id="KW-1185">Reference proteome</keyword>
<sequence length="72" mass="8602">MQVMNNDPKKELKETEQEVRIELKLKGTAIPEEDTNKEFKETQQEVMMDLKIKTDDFLRKFREQKGKKVFGI</sequence>
<name>A0A7D5M1T6_9ARCH</name>